<evidence type="ECO:0000259" key="2">
    <source>
        <dbReference type="Pfam" id="PF24476"/>
    </source>
</evidence>
<feature type="domain" description="DUF7580" evidence="2">
    <location>
        <begin position="9"/>
        <end position="167"/>
    </location>
</feature>
<dbReference type="Proteomes" id="UP001642482">
    <property type="component" value="Unassembled WGS sequence"/>
</dbReference>
<sequence length="235" mass="26798">MAMNATSLAFFYLFASPLFQRHTWDMDSIHIVHGDASIPTQEVEPPVYLSFCLDSQQSESTAARPHVLAEDGNPLLLALITIIMELEMERKIVLCDEDFDDRLNDLSLYYAVLRYHADLNDNIDCHFQEIVASCLDIYEKSQNMLGRQDYIEIQTNLFNKVIVPLMARYDMLRTAKQQAVVQVQGGNRAQIPADRQDLLNTEDLHKGFSRHLVTITEVDGMAHHPKVFPPNYATA</sequence>
<dbReference type="Pfam" id="PF24476">
    <property type="entry name" value="DUF7580"/>
    <property type="match status" value="1"/>
</dbReference>
<keyword evidence="4" id="KW-1185">Reference proteome</keyword>
<dbReference type="EMBL" id="CAWUHD010000023">
    <property type="protein sequence ID" value="CAK7217165.1"/>
    <property type="molecule type" value="Genomic_DNA"/>
</dbReference>
<comment type="caution">
    <text evidence="3">The sequence shown here is derived from an EMBL/GenBank/DDBJ whole genome shotgun (WGS) entry which is preliminary data.</text>
</comment>
<accession>A0ABP0BC64</accession>
<name>A0ABP0BC64_9PEZI</name>
<gene>
    <name evidence="3" type="ORF">SEUCBS140593_003112</name>
</gene>
<feature type="signal peptide" evidence="1">
    <location>
        <begin position="1"/>
        <end position="20"/>
    </location>
</feature>
<feature type="chain" id="PRO_5047476239" description="DUF7580 domain-containing protein" evidence="1">
    <location>
        <begin position="21"/>
        <end position="235"/>
    </location>
</feature>
<keyword evidence="1" id="KW-0732">Signal</keyword>
<organism evidence="3 4">
    <name type="scientific">Sporothrix eucalyptigena</name>
    <dbReference type="NCBI Taxonomy" id="1812306"/>
    <lineage>
        <taxon>Eukaryota</taxon>
        <taxon>Fungi</taxon>
        <taxon>Dikarya</taxon>
        <taxon>Ascomycota</taxon>
        <taxon>Pezizomycotina</taxon>
        <taxon>Sordariomycetes</taxon>
        <taxon>Sordariomycetidae</taxon>
        <taxon>Ophiostomatales</taxon>
        <taxon>Ophiostomataceae</taxon>
        <taxon>Sporothrix</taxon>
    </lineage>
</organism>
<reference evidence="3 4" key="1">
    <citation type="submission" date="2024-01" db="EMBL/GenBank/DDBJ databases">
        <authorList>
            <person name="Allen C."/>
            <person name="Tagirdzhanova G."/>
        </authorList>
    </citation>
    <scope>NUCLEOTIDE SEQUENCE [LARGE SCALE GENOMIC DNA]</scope>
</reference>
<protein>
    <recommendedName>
        <fullName evidence="2">DUF7580 domain-containing protein</fullName>
    </recommendedName>
</protein>
<evidence type="ECO:0000313" key="4">
    <source>
        <dbReference type="Proteomes" id="UP001642482"/>
    </source>
</evidence>
<dbReference type="InterPro" id="IPR056002">
    <property type="entry name" value="DUF7580"/>
</dbReference>
<proteinExistence type="predicted"/>
<evidence type="ECO:0000256" key="1">
    <source>
        <dbReference type="SAM" id="SignalP"/>
    </source>
</evidence>
<evidence type="ECO:0000313" key="3">
    <source>
        <dbReference type="EMBL" id="CAK7217165.1"/>
    </source>
</evidence>